<comment type="caution">
    <text evidence="1">The sequence shown here is derived from an EMBL/GenBank/DDBJ whole genome shotgun (WGS) entry which is preliminary data.</text>
</comment>
<dbReference type="Proteomes" id="UP001319180">
    <property type="component" value="Unassembled WGS sequence"/>
</dbReference>
<dbReference type="AlphaFoldDB" id="A0AAP2GEQ4"/>
<dbReference type="RefSeq" id="WP_254091867.1">
    <property type="nucleotide sequence ID" value="NZ_JAHESC010000029.1"/>
</dbReference>
<keyword evidence="2" id="KW-1185">Reference proteome</keyword>
<evidence type="ECO:0000313" key="2">
    <source>
        <dbReference type="Proteomes" id="UP001319180"/>
    </source>
</evidence>
<sequence length="108" mass="12600">MNLKKIQQIKEGRLDLSDFLIHFTRAGEKNSFSTLKSIVTSGQINCGWSIRGNNNKRTIFGHKPAICFTDMPLFSFYDYVVKRKDHSKVDFYGVALRKKTMFKWAQEM</sequence>
<evidence type="ECO:0000313" key="1">
    <source>
        <dbReference type="EMBL" id="MBT1688642.1"/>
    </source>
</evidence>
<dbReference type="EMBL" id="JAHESC010000029">
    <property type="protein sequence ID" value="MBT1688642.1"/>
    <property type="molecule type" value="Genomic_DNA"/>
</dbReference>
<accession>A0AAP2GEQ4</accession>
<gene>
    <name evidence="1" type="ORF">KK078_18875</name>
</gene>
<name>A0AAP2GEQ4_9BACT</name>
<protein>
    <submittedName>
        <fullName evidence="1">Uncharacterized protein</fullName>
    </submittedName>
</protein>
<proteinExistence type="predicted"/>
<reference evidence="1 2" key="1">
    <citation type="submission" date="2021-05" db="EMBL/GenBank/DDBJ databases">
        <title>A Polyphasic approach of four new species of the genus Ohtaekwangia: Ohtaekwangia histidinii sp. nov., Ohtaekwangia cretensis sp. nov., Ohtaekwangia indiensis sp. nov., Ohtaekwangia reichenbachii sp. nov. from diverse environment.</title>
        <authorList>
            <person name="Octaviana S."/>
        </authorList>
    </citation>
    <scope>NUCLEOTIDE SEQUENCE [LARGE SCALE GENOMIC DNA]</scope>
    <source>
        <strain evidence="1 2">PWU37</strain>
    </source>
</reference>
<organism evidence="1 2">
    <name type="scientific">Dawidia soli</name>
    <dbReference type="NCBI Taxonomy" id="2782352"/>
    <lineage>
        <taxon>Bacteria</taxon>
        <taxon>Pseudomonadati</taxon>
        <taxon>Bacteroidota</taxon>
        <taxon>Cytophagia</taxon>
        <taxon>Cytophagales</taxon>
        <taxon>Chryseotaleaceae</taxon>
        <taxon>Dawidia</taxon>
    </lineage>
</organism>